<evidence type="ECO:0000259" key="5">
    <source>
        <dbReference type="PROSITE" id="PS50043"/>
    </source>
</evidence>
<evidence type="ECO:0000256" key="4">
    <source>
        <dbReference type="SAM" id="MobiDB-lite"/>
    </source>
</evidence>
<dbReference type="OrthoDB" id="4309410at2"/>
<dbReference type="SMART" id="SM00421">
    <property type="entry name" value="HTH_LUXR"/>
    <property type="match status" value="1"/>
</dbReference>
<dbReference type="Gene3D" id="3.40.50.2300">
    <property type="match status" value="1"/>
</dbReference>
<feature type="region of interest" description="Disordered" evidence="4">
    <location>
        <begin position="1"/>
        <end position="21"/>
    </location>
</feature>
<dbReference type="PANTHER" id="PTHR44688:SF16">
    <property type="entry name" value="DNA-BINDING TRANSCRIPTIONAL ACTIVATOR DEVR_DOSR"/>
    <property type="match status" value="1"/>
</dbReference>
<evidence type="ECO:0000256" key="2">
    <source>
        <dbReference type="ARBA" id="ARBA00023125"/>
    </source>
</evidence>
<evidence type="ECO:0000313" key="7">
    <source>
        <dbReference type="Proteomes" id="UP000239203"/>
    </source>
</evidence>
<evidence type="ECO:0000313" key="6">
    <source>
        <dbReference type="EMBL" id="PPK68473.1"/>
    </source>
</evidence>
<feature type="domain" description="HTH luxR-type" evidence="5">
    <location>
        <begin position="155"/>
        <end position="220"/>
    </location>
</feature>
<dbReference type="PANTHER" id="PTHR44688">
    <property type="entry name" value="DNA-BINDING TRANSCRIPTIONAL ACTIVATOR DEVR_DOSR"/>
    <property type="match status" value="1"/>
</dbReference>
<dbReference type="CDD" id="cd06170">
    <property type="entry name" value="LuxR_C_like"/>
    <property type="match status" value="1"/>
</dbReference>
<dbReference type="PROSITE" id="PS50043">
    <property type="entry name" value="HTH_LUXR_2"/>
    <property type="match status" value="1"/>
</dbReference>
<proteinExistence type="predicted"/>
<dbReference type="Proteomes" id="UP000239203">
    <property type="component" value="Unassembled WGS sequence"/>
</dbReference>
<evidence type="ECO:0000256" key="3">
    <source>
        <dbReference type="ARBA" id="ARBA00023163"/>
    </source>
</evidence>
<dbReference type="SUPFAM" id="SSF46894">
    <property type="entry name" value="C-terminal effector domain of the bipartite response regulators"/>
    <property type="match status" value="1"/>
</dbReference>
<name>A0A2S6GTG3_9PSEU</name>
<gene>
    <name evidence="6" type="ORF">CLV40_105196</name>
</gene>
<organism evidence="6 7">
    <name type="scientific">Actinokineospora auranticolor</name>
    <dbReference type="NCBI Taxonomy" id="155976"/>
    <lineage>
        <taxon>Bacteria</taxon>
        <taxon>Bacillati</taxon>
        <taxon>Actinomycetota</taxon>
        <taxon>Actinomycetes</taxon>
        <taxon>Pseudonocardiales</taxon>
        <taxon>Pseudonocardiaceae</taxon>
        <taxon>Actinokineospora</taxon>
    </lineage>
</organism>
<reference evidence="6 7" key="1">
    <citation type="submission" date="2018-02" db="EMBL/GenBank/DDBJ databases">
        <title>Genomic Encyclopedia of Archaeal and Bacterial Type Strains, Phase II (KMG-II): from individual species to whole genera.</title>
        <authorList>
            <person name="Goeker M."/>
        </authorList>
    </citation>
    <scope>NUCLEOTIDE SEQUENCE [LARGE SCALE GENOMIC DNA]</scope>
    <source>
        <strain evidence="6 7">YU 961-1</strain>
    </source>
</reference>
<keyword evidence="3" id="KW-0804">Transcription</keyword>
<sequence>MTTTVEAVGTTTYGPPRRRVPVGVHASDPILRAGVVHQLRQRPEVDLLPEEDAERASVALVVVDQVDEETTRLLRRLRHGDARVGLVVGRFERTALQSAIECGVAAVLRRATATGERLVEMVTAMSRGEGVLPGDLLGHLIDHVGRLQREVLDPRGLTLSTLTAREVDVLRLIAEGFDTAEIAAKMSYSERTVKNILHEITTRLHLRNRAHAVGYALRQGLI</sequence>
<dbReference type="InterPro" id="IPR000792">
    <property type="entry name" value="Tscrpt_reg_LuxR_C"/>
</dbReference>
<dbReference type="Pfam" id="PF00196">
    <property type="entry name" value="GerE"/>
    <property type="match status" value="1"/>
</dbReference>
<dbReference type="AlphaFoldDB" id="A0A2S6GTG3"/>
<dbReference type="GO" id="GO:0003677">
    <property type="term" value="F:DNA binding"/>
    <property type="evidence" value="ECO:0007669"/>
    <property type="project" value="UniProtKB-KW"/>
</dbReference>
<keyword evidence="7" id="KW-1185">Reference proteome</keyword>
<dbReference type="PRINTS" id="PR00038">
    <property type="entry name" value="HTHLUXR"/>
</dbReference>
<evidence type="ECO:0000256" key="1">
    <source>
        <dbReference type="ARBA" id="ARBA00023015"/>
    </source>
</evidence>
<dbReference type="InterPro" id="IPR016032">
    <property type="entry name" value="Sig_transdc_resp-reg_C-effctor"/>
</dbReference>
<dbReference type="EMBL" id="PTIX01000005">
    <property type="protein sequence ID" value="PPK68473.1"/>
    <property type="molecule type" value="Genomic_DNA"/>
</dbReference>
<dbReference type="GO" id="GO:0006355">
    <property type="term" value="P:regulation of DNA-templated transcription"/>
    <property type="evidence" value="ECO:0007669"/>
    <property type="project" value="InterPro"/>
</dbReference>
<keyword evidence="1" id="KW-0805">Transcription regulation</keyword>
<accession>A0A2S6GTG3</accession>
<feature type="compositionally biased region" description="Low complexity" evidence="4">
    <location>
        <begin position="1"/>
        <end position="12"/>
    </location>
</feature>
<keyword evidence="2 6" id="KW-0238">DNA-binding</keyword>
<dbReference type="RefSeq" id="WP_104479063.1">
    <property type="nucleotide sequence ID" value="NZ_CP154825.1"/>
</dbReference>
<comment type="caution">
    <text evidence="6">The sequence shown here is derived from an EMBL/GenBank/DDBJ whole genome shotgun (WGS) entry which is preliminary data.</text>
</comment>
<protein>
    <submittedName>
        <fullName evidence="6">DNA-binding NarL/FixJ family response regulator</fullName>
    </submittedName>
</protein>